<accession>A0A9W9G4J8</accession>
<proteinExistence type="predicted"/>
<protein>
    <submittedName>
        <fullName evidence="1">Uncharacterized protein</fullName>
    </submittedName>
</protein>
<reference evidence="1" key="2">
    <citation type="journal article" date="2023" name="IMA Fungus">
        <title>Comparative genomic study of the Penicillium genus elucidates a diverse pangenome and 15 lateral gene transfer events.</title>
        <authorList>
            <person name="Petersen C."/>
            <person name="Sorensen T."/>
            <person name="Nielsen M.R."/>
            <person name="Sondergaard T.E."/>
            <person name="Sorensen J.L."/>
            <person name="Fitzpatrick D.A."/>
            <person name="Frisvad J.C."/>
            <person name="Nielsen K.L."/>
        </authorList>
    </citation>
    <scope>NUCLEOTIDE SEQUENCE</scope>
    <source>
        <strain evidence="1">IBT 34128</strain>
    </source>
</reference>
<reference evidence="1" key="1">
    <citation type="submission" date="2022-11" db="EMBL/GenBank/DDBJ databases">
        <authorList>
            <person name="Petersen C."/>
        </authorList>
    </citation>
    <scope>NUCLEOTIDE SEQUENCE</scope>
    <source>
        <strain evidence="1">IBT 34128</strain>
    </source>
</reference>
<dbReference type="OrthoDB" id="4343142at2759"/>
<comment type="caution">
    <text evidence="1">The sequence shown here is derived from an EMBL/GenBank/DDBJ whole genome shotgun (WGS) entry which is preliminary data.</text>
</comment>
<keyword evidence="2" id="KW-1185">Reference proteome</keyword>
<sequence>MTTHQYLSPIDRQSTFAFPWSLEHQAIDQTRDDDRVDDGIHGFEFPLPHHVYDENEGTPVNWEVFSRDQDAGDVVMQLLRDSWCLFKQLRLESWVEFVMGIPSATLAVFESYHNRVSFSLFCFLCDFPIEAEKYDIVAKRVHHNDCFLYTTLTHALECFQGKGQYKNLSLDAGLITQPLKAFLSQPDKNILQRLAVLETRYARYRVGSDMARGREFNVDTGFLSLINDQSAVAMARQLSEDALRGFRQISLDSVIMHDDNIRSLGSQWDRLCYDVEEVAAVGDLIGKVRAMAKVS</sequence>
<gene>
    <name evidence="1" type="ORF">NUU61_001473</name>
</gene>
<dbReference type="GeneID" id="81391223"/>
<dbReference type="RefSeq" id="XP_056515322.1">
    <property type="nucleotide sequence ID" value="XM_056652055.1"/>
</dbReference>
<name>A0A9W9G4J8_9EURO</name>
<dbReference type="AlphaFoldDB" id="A0A9W9G4J8"/>
<organism evidence="1 2">
    <name type="scientific">Penicillium alfredii</name>
    <dbReference type="NCBI Taxonomy" id="1506179"/>
    <lineage>
        <taxon>Eukaryota</taxon>
        <taxon>Fungi</taxon>
        <taxon>Dikarya</taxon>
        <taxon>Ascomycota</taxon>
        <taxon>Pezizomycotina</taxon>
        <taxon>Eurotiomycetes</taxon>
        <taxon>Eurotiomycetidae</taxon>
        <taxon>Eurotiales</taxon>
        <taxon>Aspergillaceae</taxon>
        <taxon>Penicillium</taxon>
    </lineage>
</organism>
<dbReference type="Proteomes" id="UP001141434">
    <property type="component" value="Unassembled WGS sequence"/>
</dbReference>
<evidence type="ECO:0000313" key="2">
    <source>
        <dbReference type="Proteomes" id="UP001141434"/>
    </source>
</evidence>
<dbReference type="EMBL" id="JAPMSZ010000002">
    <property type="protein sequence ID" value="KAJ5111843.1"/>
    <property type="molecule type" value="Genomic_DNA"/>
</dbReference>
<evidence type="ECO:0000313" key="1">
    <source>
        <dbReference type="EMBL" id="KAJ5111843.1"/>
    </source>
</evidence>